<feature type="compositionally biased region" description="Low complexity" evidence="1">
    <location>
        <begin position="590"/>
        <end position="602"/>
    </location>
</feature>
<feature type="compositionally biased region" description="Low complexity" evidence="1">
    <location>
        <begin position="636"/>
        <end position="646"/>
    </location>
</feature>
<accession>A0A1Y1WCF7</accession>
<sequence>MGIAAIFKRPKATTSSGTLNDSEVSANRRRQAKRSSAPSGDIKQRSESKKGVSRSTSSAAKRRHRTAAQPIDDCEDLPTPDNSVSESNNIRAQNSALPQPNQQPNQQPLDNLGLSLYSIRTPPPDLLAHQMKELDPFADSPPPPALTNFEDPVYIPPLTLTETLAYEYTAPSQPATQPATAVRATASASYGGSFGSSKPALSPTGNTASGGMDLLSEFNATYNYLFGTLPPDTVATPHNVSALADGQFSTATNSGPTALSCQTKYHSGSTAPALSGLLSPVSDKSGKSNTNHTQRGAGKANARCDSDYASSVDEKTGTSVSDRDSSEGDSESMSSGAQRDEERRREDEERRAVEQRNRRREQLKQQVAFERMKERHRRQVVSPTSGPKSIARWQQDASMNATIGNGLGSGNDTFTAAQSAFAQDTLHASYGTINRGYVAGAIHHSVSNQGYVAHGGGPVANALYSNAQANASMPNVGTNLHDTQFAANQTPAHGTPMSPQRLPAMDPFAAATCARMTGQQIQQVNGIYYMMPGQPGSVPGPMLPPQAAAPLSTIPTHPEAPSYPVKLAMKTKKQSNPYLSDSSDDDDNDASSLNDSESNDSSVTGNLDYEYAASPVGFDKASSQPTHPAPLVTNKSESGSSSSDSGVITVSRTGSQPMLADDDRTVVRDSGTSDASSDLSNNSQSSSKRQVRFNETVSVVFNTRNSITEDDLDSKSAQIIGYESDNSSNASVEFAMSAASRPATGHGMATKSSLKKPALDVAKFANDDAFDAGNAYSSLRYQMPIDISPHAAAYWDLGDTATALNSNPIQPEVQCSFEP</sequence>
<feature type="region of interest" description="Disordered" evidence="1">
    <location>
        <begin position="262"/>
        <end position="391"/>
    </location>
</feature>
<dbReference type="Proteomes" id="UP000193922">
    <property type="component" value="Unassembled WGS sequence"/>
</dbReference>
<evidence type="ECO:0000313" key="3">
    <source>
        <dbReference type="Proteomes" id="UP000193922"/>
    </source>
</evidence>
<feature type="region of interest" description="Disordered" evidence="1">
    <location>
        <begin position="1"/>
        <end position="110"/>
    </location>
</feature>
<feature type="compositionally biased region" description="Basic and acidic residues" evidence="1">
    <location>
        <begin position="338"/>
        <end position="363"/>
    </location>
</feature>
<feature type="compositionally biased region" description="Polar residues" evidence="1">
    <location>
        <begin position="80"/>
        <end position="92"/>
    </location>
</feature>
<gene>
    <name evidence="2" type="ORF">DL89DRAFT_121744</name>
</gene>
<dbReference type="RefSeq" id="XP_040744736.1">
    <property type="nucleotide sequence ID" value="XM_040883217.1"/>
</dbReference>
<feature type="region of interest" description="Disordered" evidence="1">
    <location>
        <begin position="617"/>
        <end position="691"/>
    </location>
</feature>
<name>A0A1Y1WCF7_9FUNG</name>
<feature type="compositionally biased region" description="Basic and acidic residues" evidence="1">
    <location>
        <begin position="302"/>
        <end position="326"/>
    </location>
</feature>
<feature type="compositionally biased region" description="Polar residues" evidence="1">
    <location>
        <begin position="262"/>
        <end position="272"/>
    </location>
</feature>
<protein>
    <submittedName>
        <fullName evidence="2">Uncharacterized protein</fullName>
    </submittedName>
</protein>
<feature type="compositionally biased region" description="Polar residues" evidence="1">
    <location>
        <begin position="12"/>
        <end position="25"/>
    </location>
</feature>
<proteinExistence type="predicted"/>
<evidence type="ECO:0000256" key="1">
    <source>
        <dbReference type="SAM" id="MobiDB-lite"/>
    </source>
</evidence>
<reference evidence="2 3" key="1">
    <citation type="submission" date="2016-07" db="EMBL/GenBank/DDBJ databases">
        <title>Pervasive Adenine N6-methylation of Active Genes in Fungi.</title>
        <authorList>
            <consortium name="DOE Joint Genome Institute"/>
            <person name="Mondo S.J."/>
            <person name="Dannebaum R.O."/>
            <person name="Kuo R.C."/>
            <person name="Labutti K."/>
            <person name="Haridas S."/>
            <person name="Kuo A."/>
            <person name="Salamov A."/>
            <person name="Ahrendt S.R."/>
            <person name="Lipzen A."/>
            <person name="Sullivan W."/>
            <person name="Andreopoulos W.B."/>
            <person name="Clum A."/>
            <person name="Lindquist E."/>
            <person name="Daum C."/>
            <person name="Ramamoorthy G.K."/>
            <person name="Gryganskyi A."/>
            <person name="Culley D."/>
            <person name="Magnuson J.K."/>
            <person name="James T.Y."/>
            <person name="O'Malley M.A."/>
            <person name="Stajich J.E."/>
            <person name="Spatafora J.W."/>
            <person name="Visel A."/>
            <person name="Grigoriev I.V."/>
        </authorList>
    </citation>
    <scope>NUCLEOTIDE SEQUENCE [LARGE SCALE GENOMIC DNA]</scope>
    <source>
        <strain evidence="2 3">ATCC 12442</strain>
    </source>
</reference>
<feature type="region of interest" description="Disordered" evidence="1">
    <location>
        <begin position="539"/>
        <end position="605"/>
    </location>
</feature>
<dbReference type="AlphaFoldDB" id="A0A1Y1WCF7"/>
<dbReference type="OrthoDB" id="5599876at2759"/>
<feature type="compositionally biased region" description="Low complexity" evidence="1">
    <location>
        <begin position="93"/>
        <end position="110"/>
    </location>
</feature>
<dbReference type="EMBL" id="MCFD01000004">
    <property type="protein sequence ID" value="ORX71221.1"/>
    <property type="molecule type" value="Genomic_DNA"/>
</dbReference>
<keyword evidence="3" id="KW-1185">Reference proteome</keyword>
<comment type="caution">
    <text evidence="2">The sequence shown here is derived from an EMBL/GenBank/DDBJ whole genome shotgun (WGS) entry which is preliminary data.</text>
</comment>
<dbReference type="GeneID" id="63799865"/>
<organism evidence="2 3">
    <name type="scientific">Linderina pennispora</name>
    <dbReference type="NCBI Taxonomy" id="61395"/>
    <lineage>
        <taxon>Eukaryota</taxon>
        <taxon>Fungi</taxon>
        <taxon>Fungi incertae sedis</taxon>
        <taxon>Zoopagomycota</taxon>
        <taxon>Kickxellomycotina</taxon>
        <taxon>Kickxellomycetes</taxon>
        <taxon>Kickxellales</taxon>
        <taxon>Kickxellaceae</taxon>
        <taxon>Linderina</taxon>
    </lineage>
</organism>
<feature type="compositionally biased region" description="Low complexity" evidence="1">
    <location>
        <begin position="673"/>
        <end position="687"/>
    </location>
</feature>
<evidence type="ECO:0000313" key="2">
    <source>
        <dbReference type="EMBL" id="ORX71221.1"/>
    </source>
</evidence>